<accession>A0A6A6IXI3</accession>
<keyword evidence="4" id="KW-0121">Carboxypeptidase</keyword>
<dbReference type="RefSeq" id="XP_033690080.1">
    <property type="nucleotide sequence ID" value="XM_033835186.1"/>
</dbReference>
<feature type="binding site" evidence="2">
    <location>
        <position position="114"/>
    </location>
    <ligand>
        <name>Mn(2+)</name>
        <dbReference type="ChEBI" id="CHEBI:29035"/>
        <label>2</label>
    </ligand>
</feature>
<keyword evidence="2" id="KW-0479">Metal-binding</keyword>
<comment type="cofactor">
    <cofactor evidence="2">
        <name>Mn(2+)</name>
        <dbReference type="ChEBI" id="CHEBI:29035"/>
    </cofactor>
    <text evidence="2">The Mn(2+) ion enhances activity.</text>
</comment>
<comment type="similarity">
    <text evidence="1">Belongs to the peptidase M20A family.</text>
</comment>
<dbReference type="SUPFAM" id="SSF53187">
    <property type="entry name" value="Zn-dependent exopeptidases"/>
    <property type="match status" value="1"/>
</dbReference>
<dbReference type="PANTHER" id="PTHR11014">
    <property type="entry name" value="PEPTIDASE M20 FAMILY MEMBER"/>
    <property type="match status" value="1"/>
</dbReference>
<dbReference type="PIRSF" id="PIRSF005962">
    <property type="entry name" value="Pept_M20D_amidohydro"/>
    <property type="match status" value="1"/>
</dbReference>
<evidence type="ECO:0000313" key="5">
    <source>
        <dbReference type="Proteomes" id="UP000800094"/>
    </source>
</evidence>
<dbReference type="PANTHER" id="PTHR11014:SF63">
    <property type="entry name" value="METALLOPEPTIDASE, PUTATIVE (AFU_ORTHOLOGUE AFUA_6G09600)-RELATED"/>
    <property type="match status" value="1"/>
</dbReference>
<dbReference type="Pfam" id="PF07687">
    <property type="entry name" value="M20_dimer"/>
    <property type="match status" value="1"/>
</dbReference>
<dbReference type="Pfam" id="PF01546">
    <property type="entry name" value="Peptidase_M20"/>
    <property type="match status" value="1"/>
</dbReference>
<dbReference type="GO" id="GO:0004180">
    <property type="term" value="F:carboxypeptidase activity"/>
    <property type="evidence" value="ECO:0007669"/>
    <property type="project" value="UniProtKB-KW"/>
</dbReference>
<evidence type="ECO:0000259" key="3">
    <source>
        <dbReference type="Pfam" id="PF07687"/>
    </source>
</evidence>
<evidence type="ECO:0000256" key="1">
    <source>
        <dbReference type="ARBA" id="ARBA00006247"/>
    </source>
</evidence>
<dbReference type="InterPro" id="IPR036264">
    <property type="entry name" value="Bact_exopeptidase_dim_dom"/>
</dbReference>
<dbReference type="Gene3D" id="3.40.630.10">
    <property type="entry name" value="Zn peptidases"/>
    <property type="match status" value="1"/>
</dbReference>
<gene>
    <name evidence="4" type="ORF">BU26DRAFT_600656</name>
</gene>
<dbReference type="OrthoDB" id="6119954at2759"/>
<keyword evidence="2" id="KW-0464">Manganese</keyword>
<dbReference type="AlphaFoldDB" id="A0A6A6IXI3"/>
<organism evidence="4 5">
    <name type="scientific">Trematosphaeria pertusa</name>
    <dbReference type="NCBI Taxonomy" id="390896"/>
    <lineage>
        <taxon>Eukaryota</taxon>
        <taxon>Fungi</taxon>
        <taxon>Dikarya</taxon>
        <taxon>Ascomycota</taxon>
        <taxon>Pezizomycotina</taxon>
        <taxon>Dothideomycetes</taxon>
        <taxon>Pleosporomycetidae</taxon>
        <taxon>Pleosporales</taxon>
        <taxon>Massarineae</taxon>
        <taxon>Trematosphaeriaceae</taxon>
        <taxon>Trematosphaeria</taxon>
    </lineage>
</organism>
<keyword evidence="4" id="KW-0378">Hydrolase</keyword>
<dbReference type="GeneID" id="54588516"/>
<name>A0A6A6IXI3_9PLEO</name>
<sequence>MPAISKIIESHRPALGPYEELYKHFHSHPELSFQEKETAATIVAHLEKLSAYEIHSSIGGHGVAAVLKNGPGKTILLRADIDALPVEEKSGVEYASTARMKDLEGIEKPVMHACGHDVHIAALLAAAETLAKAKEQWSGTLILCFQPAEEKAGGAKAMVEDGLYKKVPEPDLCIGAHVMPLRSGVIGTKHGLMASSADSFQIHIQGRQAHASTPHVSIDPIVQAASTILRLQTIVAREVDPSDFAVVTVSAMHAGDAENIIPQDALLKLNIRAGIPETRERVLSSVRRILDAESVASGSPHKPDMRPTTNFPFLYNDRAVTSALETTFAAHFGESPHSYSPDIPRLPGSEDFGILATSIGKPSCFFLYGGLEHEMYDRAEKEGKLKELPGNHSPFFVPVVQPTLGVGVDGYVVAALTFLGKDGE</sequence>
<keyword evidence="4" id="KW-0645">Protease</keyword>
<evidence type="ECO:0000313" key="4">
    <source>
        <dbReference type="EMBL" id="KAF2255076.1"/>
    </source>
</evidence>
<protein>
    <submittedName>
        <fullName evidence="4">Metal-dependent amidase/aminoacylase/carboxypeptidase</fullName>
    </submittedName>
</protein>
<dbReference type="GO" id="GO:0046872">
    <property type="term" value="F:metal ion binding"/>
    <property type="evidence" value="ECO:0007669"/>
    <property type="project" value="UniProtKB-KW"/>
</dbReference>
<dbReference type="SUPFAM" id="SSF55031">
    <property type="entry name" value="Bacterial exopeptidase dimerisation domain"/>
    <property type="match status" value="1"/>
</dbReference>
<dbReference type="InterPro" id="IPR002933">
    <property type="entry name" value="Peptidase_M20"/>
</dbReference>
<feature type="binding site" evidence="2">
    <location>
        <position position="150"/>
    </location>
    <ligand>
        <name>Mn(2+)</name>
        <dbReference type="ChEBI" id="CHEBI:29035"/>
        <label>2</label>
    </ligand>
</feature>
<reference evidence="4" key="1">
    <citation type="journal article" date="2020" name="Stud. Mycol.">
        <title>101 Dothideomycetes genomes: a test case for predicting lifestyles and emergence of pathogens.</title>
        <authorList>
            <person name="Haridas S."/>
            <person name="Albert R."/>
            <person name="Binder M."/>
            <person name="Bloem J."/>
            <person name="Labutti K."/>
            <person name="Salamov A."/>
            <person name="Andreopoulos B."/>
            <person name="Baker S."/>
            <person name="Barry K."/>
            <person name="Bills G."/>
            <person name="Bluhm B."/>
            <person name="Cannon C."/>
            <person name="Castanera R."/>
            <person name="Culley D."/>
            <person name="Daum C."/>
            <person name="Ezra D."/>
            <person name="Gonzalez J."/>
            <person name="Henrissat B."/>
            <person name="Kuo A."/>
            <person name="Liang C."/>
            <person name="Lipzen A."/>
            <person name="Lutzoni F."/>
            <person name="Magnuson J."/>
            <person name="Mondo S."/>
            <person name="Nolan M."/>
            <person name="Ohm R."/>
            <person name="Pangilinan J."/>
            <person name="Park H.-J."/>
            <person name="Ramirez L."/>
            <person name="Alfaro M."/>
            <person name="Sun H."/>
            <person name="Tritt A."/>
            <person name="Yoshinaga Y."/>
            <person name="Zwiers L.-H."/>
            <person name="Turgeon B."/>
            <person name="Goodwin S."/>
            <person name="Spatafora J."/>
            <person name="Crous P."/>
            <person name="Grigoriev I."/>
        </authorList>
    </citation>
    <scope>NUCLEOTIDE SEQUENCE</scope>
    <source>
        <strain evidence="4">CBS 122368</strain>
    </source>
</reference>
<dbReference type="NCBIfam" id="TIGR01891">
    <property type="entry name" value="amidohydrolases"/>
    <property type="match status" value="1"/>
</dbReference>
<dbReference type="Proteomes" id="UP000800094">
    <property type="component" value="Unassembled WGS sequence"/>
</dbReference>
<evidence type="ECO:0000256" key="2">
    <source>
        <dbReference type="PIRSR" id="PIRSR005962-1"/>
    </source>
</evidence>
<proteinExistence type="inferred from homology"/>
<feature type="domain" description="Peptidase M20 dimerisation" evidence="3">
    <location>
        <begin position="198"/>
        <end position="294"/>
    </location>
</feature>
<keyword evidence="5" id="KW-1185">Reference proteome</keyword>
<dbReference type="InterPro" id="IPR017439">
    <property type="entry name" value="Amidohydrolase"/>
</dbReference>
<dbReference type="Gene3D" id="3.30.70.360">
    <property type="match status" value="1"/>
</dbReference>
<feature type="binding site" evidence="2">
    <location>
        <position position="177"/>
    </location>
    <ligand>
        <name>Mn(2+)</name>
        <dbReference type="ChEBI" id="CHEBI:29035"/>
        <label>2</label>
    </ligand>
</feature>
<dbReference type="InterPro" id="IPR011650">
    <property type="entry name" value="Peptidase_M20_dimer"/>
</dbReference>
<dbReference type="EMBL" id="ML987190">
    <property type="protein sequence ID" value="KAF2255076.1"/>
    <property type="molecule type" value="Genomic_DNA"/>
</dbReference>
<feature type="binding site" evidence="2">
    <location>
        <position position="116"/>
    </location>
    <ligand>
        <name>Mn(2+)</name>
        <dbReference type="ChEBI" id="CHEBI:29035"/>
        <label>2</label>
    </ligand>
</feature>